<dbReference type="RefSeq" id="XP_011669762.2">
    <property type="nucleotide sequence ID" value="XM_011671460.2"/>
</dbReference>
<proteinExistence type="predicted"/>
<dbReference type="EnsemblMetazoa" id="XM_011671460">
    <property type="protein sequence ID" value="XP_011669762"/>
    <property type="gene ID" value="LOC105440878"/>
</dbReference>
<dbReference type="GeneID" id="105440878"/>
<sequence length="148" mass="16612">MSSAGDSSLLPETNGIDLLIQWKKDGSRHYVDSRDVWFFKKNPLRKGTNVKMKDERGRWWAGKVLQVIHRTSSGDADSVNTVPSFASVQNDVMDPDDMPLKHLVHNGDADWDNMDASFASVQNDVSDPDDDIPLKHLVHNGSYSKMSK</sequence>
<dbReference type="AlphaFoldDB" id="A0A7M7LT36"/>
<reference evidence="3" key="1">
    <citation type="submission" date="2015-02" db="EMBL/GenBank/DDBJ databases">
        <title>Genome sequencing for Strongylocentrotus purpuratus.</title>
        <authorList>
            <person name="Murali S."/>
            <person name="Liu Y."/>
            <person name="Vee V."/>
            <person name="English A."/>
            <person name="Wang M."/>
            <person name="Skinner E."/>
            <person name="Han Y."/>
            <person name="Muzny D.M."/>
            <person name="Worley K.C."/>
            <person name="Gibbs R.A."/>
        </authorList>
    </citation>
    <scope>NUCLEOTIDE SEQUENCE</scope>
</reference>
<reference evidence="2" key="2">
    <citation type="submission" date="2021-01" db="UniProtKB">
        <authorList>
            <consortium name="EnsemblMetazoa"/>
        </authorList>
    </citation>
    <scope>IDENTIFICATION</scope>
</reference>
<dbReference type="PANTHER" id="PTHR10773:SF19">
    <property type="match status" value="1"/>
</dbReference>
<evidence type="ECO:0000313" key="3">
    <source>
        <dbReference type="Proteomes" id="UP000007110"/>
    </source>
</evidence>
<dbReference type="KEGG" id="spu:105440878"/>
<evidence type="ECO:0000313" key="2">
    <source>
        <dbReference type="EnsemblMetazoa" id="XP_011669762"/>
    </source>
</evidence>
<protein>
    <submittedName>
        <fullName evidence="2">Uncharacterized protein</fullName>
    </submittedName>
</protein>
<accession>A0A7M7LT36</accession>
<feature type="region of interest" description="Disordered" evidence="1">
    <location>
        <begin position="120"/>
        <end position="148"/>
    </location>
</feature>
<dbReference type="Proteomes" id="UP000007110">
    <property type="component" value="Unassembled WGS sequence"/>
</dbReference>
<dbReference type="InParanoid" id="A0A7M7LT36"/>
<dbReference type="PANTHER" id="PTHR10773">
    <property type="entry name" value="DNA-DIRECTED RNA POLYMERASES I, II, AND III SUBUNIT RPABC2"/>
    <property type="match status" value="1"/>
</dbReference>
<organism evidence="2 3">
    <name type="scientific">Strongylocentrotus purpuratus</name>
    <name type="common">Purple sea urchin</name>
    <dbReference type="NCBI Taxonomy" id="7668"/>
    <lineage>
        <taxon>Eukaryota</taxon>
        <taxon>Metazoa</taxon>
        <taxon>Echinodermata</taxon>
        <taxon>Eleutherozoa</taxon>
        <taxon>Echinozoa</taxon>
        <taxon>Echinoidea</taxon>
        <taxon>Euechinoidea</taxon>
        <taxon>Echinacea</taxon>
        <taxon>Camarodonta</taxon>
        <taxon>Echinidea</taxon>
        <taxon>Strongylocentrotidae</taxon>
        <taxon>Strongylocentrotus</taxon>
    </lineage>
</organism>
<dbReference type="OrthoDB" id="8910452at2759"/>
<name>A0A7M7LT36_STRPU</name>
<evidence type="ECO:0000256" key="1">
    <source>
        <dbReference type="SAM" id="MobiDB-lite"/>
    </source>
</evidence>
<keyword evidence="3" id="KW-1185">Reference proteome</keyword>